<sequence>MSTSRFFLLSLALVASATAVYGLGRRTRRLEKRQLEEGLRNWEDEGGNLAPPADQAVPPVAVPPNAGPAP</sequence>
<dbReference type="EMBL" id="JDVG02000500">
    <property type="protein sequence ID" value="KFB71738.1"/>
    <property type="molecule type" value="Genomic_DNA"/>
</dbReference>
<accession>A0A080LTI2</accession>
<feature type="compositionally biased region" description="Low complexity" evidence="1">
    <location>
        <begin position="50"/>
        <end position="59"/>
    </location>
</feature>
<organism evidence="2 3">
    <name type="scientific">Candidatus Accumulibacter phosphatis</name>
    <dbReference type="NCBI Taxonomy" id="327160"/>
    <lineage>
        <taxon>Bacteria</taxon>
        <taxon>Pseudomonadati</taxon>
        <taxon>Pseudomonadota</taxon>
        <taxon>Betaproteobacteria</taxon>
        <taxon>Candidatus Accumulibacter</taxon>
    </lineage>
</organism>
<proteinExistence type="predicted"/>
<gene>
    <name evidence="2" type="ORF">AW09_003119</name>
</gene>
<evidence type="ECO:0000313" key="3">
    <source>
        <dbReference type="Proteomes" id="UP000020077"/>
    </source>
</evidence>
<protein>
    <submittedName>
        <fullName evidence="2">Uncharacterized protein</fullName>
    </submittedName>
</protein>
<evidence type="ECO:0000256" key="1">
    <source>
        <dbReference type="SAM" id="MobiDB-lite"/>
    </source>
</evidence>
<name>A0A080LTI2_9PROT</name>
<evidence type="ECO:0000313" key="2">
    <source>
        <dbReference type="EMBL" id="KFB71738.1"/>
    </source>
</evidence>
<comment type="caution">
    <text evidence="2">The sequence shown here is derived from an EMBL/GenBank/DDBJ whole genome shotgun (WGS) entry which is preliminary data.</text>
</comment>
<feature type="compositionally biased region" description="Pro residues" evidence="1">
    <location>
        <begin position="60"/>
        <end position="70"/>
    </location>
</feature>
<dbReference type="AlphaFoldDB" id="A0A080LTI2"/>
<feature type="region of interest" description="Disordered" evidence="1">
    <location>
        <begin position="41"/>
        <end position="70"/>
    </location>
</feature>
<reference evidence="2 3" key="1">
    <citation type="submission" date="2014-02" db="EMBL/GenBank/DDBJ databases">
        <title>Expanding our view of genomic diversity in Candidatus Accumulibacter clades.</title>
        <authorList>
            <person name="Skennerton C.T."/>
            <person name="Barr J.J."/>
            <person name="Slater F.R."/>
            <person name="Bond P.L."/>
            <person name="Tyson G.W."/>
        </authorList>
    </citation>
    <scope>NUCLEOTIDE SEQUENCE [LARGE SCALE GENOMIC DNA]</scope>
    <source>
        <strain evidence="3">BA-91</strain>
    </source>
</reference>
<dbReference type="Proteomes" id="UP000020077">
    <property type="component" value="Unassembled WGS sequence"/>
</dbReference>